<keyword evidence="2 3" id="KW-0808">Transferase</keyword>
<dbReference type="PANTHER" id="PTHR48207">
    <property type="entry name" value="SUCCINATE--HYDROXYMETHYLGLUTARATE COA-TRANSFERASE"/>
    <property type="match status" value="1"/>
</dbReference>
<dbReference type="SUPFAM" id="SSF89796">
    <property type="entry name" value="CoA-transferase family III (CaiB/BaiF)"/>
    <property type="match status" value="1"/>
</dbReference>
<name>A0AA38HAZ2_9TREE</name>
<dbReference type="InterPro" id="IPR044855">
    <property type="entry name" value="CoA-Trfase_III_dom3_sf"/>
</dbReference>
<dbReference type="Proteomes" id="UP001164286">
    <property type="component" value="Unassembled WGS sequence"/>
</dbReference>
<evidence type="ECO:0000256" key="1">
    <source>
        <dbReference type="ARBA" id="ARBA00008383"/>
    </source>
</evidence>
<proteinExistence type="inferred from homology"/>
<dbReference type="PANTHER" id="PTHR48207:SF3">
    <property type="entry name" value="SUCCINATE--HYDROXYMETHYLGLUTARATE COA-TRANSFERASE"/>
    <property type="match status" value="1"/>
</dbReference>
<evidence type="ECO:0000256" key="2">
    <source>
        <dbReference type="ARBA" id="ARBA00022679"/>
    </source>
</evidence>
<keyword evidence="4" id="KW-1185">Reference proteome</keyword>
<organism evidence="3 4">
    <name type="scientific">Dioszegia hungarica</name>
    <dbReference type="NCBI Taxonomy" id="4972"/>
    <lineage>
        <taxon>Eukaryota</taxon>
        <taxon>Fungi</taxon>
        <taxon>Dikarya</taxon>
        <taxon>Basidiomycota</taxon>
        <taxon>Agaricomycotina</taxon>
        <taxon>Tremellomycetes</taxon>
        <taxon>Tremellales</taxon>
        <taxon>Bulleribasidiaceae</taxon>
        <taxon>Dioszegia</taxon>
    </lineage>
</organism>
<dbReference type="GO" id="GO:0005739">
    <property type="term" value="C:mitochondrion"/>
    <property type="evidence" value="ECO:0007669"/>
    <property type="project" value="TreeGrafter"/>
</dbReference>
<sequence>MLSLIPRGTLRCVACASMPRTAVAGRRAFSTPVAEQDDRPLAGIKVVDLTRVLAGPLATMMLSDLGESPKNGDDTRSWLPPFAPLPTNSTEGAFPRPDLPPESAYFLQANRNKRSLTLNLKDPKGQEVARRLVEEADILVENYVPGKLDKFGLGYKQVAAINPRLIYCSITGYGSTGPYAQSPGYDVVIEAEAGLMHITGEQDGRPVKVGVAVTDVLTGHFAQSGILAALLKRHRTGRGGRVEVSLFESQIASLVNIASNYLIANKEATRWGTSHPSIVPYQVFPTADSFLMLSAGNDSQFRTLCSPALFDKPDWAADARFATNRVRVENRAEMIRLIEEVLGQRTTAEWCERLKGKGLPFAPINNIAQTFAHPQAIAREVVEEVEHPRAGKIKLVAPATSYDGKKPKIYRPPPYLGQHTDEILGEIGFTAKEIQSMRASEVV</sequence>
<dbReference type="InterPro" id="IPR003673">
    <property type="entry name" value="CoA-Trfase_fam_III"/>
</dbReference>
<dbReference type="GeneID" id="77727548"/>
<dbReference type="EMBL" id="JAKWFO010000003">
    <property type="protein sequence ID" value="KAI9638117.1"/>
    <property type="molecule type" value="Genomic_DNA"/>
</dbReference>
<comment type="similarity">
    <text evidence="1">Belongs to the CoA-transferase III family.</text>
</comment>
<gene>
    <name evidence="3" type="ORF">MKK02DRAFT_31612</name>
</gene>
<dbReference type="AlphaFoldDB" id="A0AA38HAZ2"/>
<accession>A0AA38HAZ2</accession>
<dbReference type="Pfam" id="PF02515">
    <property type="entry name" value="CoA_transf_3"/>
    <property type="match status" value="1"/>
</dbReference>
<evidence type="ECO:0000313" key="4">
    <source>
        <dbReference type="Proteomes" id="UP001164286"/>
    </source>
</evidence>
<dbReference type="InterPro" id="IPR050483">
    <property type="entry name" value="CoA-transferase_III_domain"/>
</dbReference>
<evidence type="ECO:0000313" key="3">
    <source>
        <dbReference type="EMBL" id="KAI9638117.1"/>
    </source>
</evidence>
<dbReference type="GO" id="GO:0047369">
    <property type="term" value="F:succinate-hydroxymethylglutarate CoA-transferase activity"/>
    <property type="evidence" value="ECO:0007669"/>
    <property type="project" value="TreeGrafter"/>
</dbReference>
<dbReference type="RefSeq" id="XP_052947894.1">
    <property type="nucleotide sequence ID" value="XM_053088343.1"/>
</dbReference>
<comment type="caution">
    <text evidence="3">The sequence shown here is derived from an EMBL/GenBank/DDBJ whole genome shotgun (WGS) entry which is preliminary data.</text>
</comment>
<dbReference type="Gene3D" id="3.30.1540.10">
    <property type="entry name" value="formyl-coa transferase, domain 3"/>
    <property type="match status" value="1"/>
</dbReference>
<reference evidence="3" key="1">
    <citation type="journal article" date="2022" name="G3 (Bethesda)">
        <title>High quality genome of the basidiomycete yeast Dioszegia hungarica PDD-24b-2 isolated from cloud water.</title>
        <authorList>
            <person name="Jarrige D."/>
            <person name="Haridas S."/>
            <person name="Bleykasten-Grosshans C."/>
            <person name="Joly M."/>
            <person name="Nadalig T."/>
            <person name="Sancelme M."/>
            <person name="Vuilleumier S."/>
            <person name="Grigoriev I.V."/>
            <person name="Amato P."/>
            <person name="Bringel F."/>
        </authorList>
    </citation>
    <scope>NUCLEOTIDE SEQUENCE</scope>
    <source>
        <strain evidence="3">PDD-24b-2</strain>
    </source>
</reference>
<protein>
    <submittedName>
        <fullName evidence="3">Acyl CoA transferase</fullName>
    </submittedName>
</protein>
<dbReference type="InterPro" id="IPR023606">
    <property type="entry name" value="CoA-Trfase_III_dom_1_sf"/>
</dbReference>
<dbReference type="Gene3D" id="3.40.50.10540">
    <property type="entry name" value="Crotonobetainyl-coa:carnitine coa-transferase, domain 1"/>
    <property type="match status" value="1"/>
</dbReference>